<evidence type="ECO:0000256" key="1">
    <source>
        <dbReference type="ARBA" id="ARBA00022729"/>
    </source>
</evidence>
<sequence>MKSKIHEYQKNNFKIMSNKSILLLLLTTIAHSQTNPIITQWLRNTTGITGRHYVSGNPTPITDAVAANVQTVQYSTNWVYVTTNGIPAYITGPFLDGNPSLATSQNGAIFKMPLNPTQNTGTPTATNGGNIGLFKNGVALFDYRDGASWRNASSQMCGGPTGMCTGDAVWNRDAIPAERGGFDCAKAHPAMGNYHHHQNPSAFNLDLAVISTVCDTYPSDGLYVINSAEHSPLIGFAYDGFPIYGAYGYANADGTGGIVRIKSSYQLRNITTRTHYADGTNVTDGPAVSTTYPLGYFREDYEYVAHPSDASYLDVHNGRFCITPEYPLGIYCYFATVDANHNSAYPYVVGPTFYGNKTAVKVTSISESTTQYTLANADFNLSKLNIKIYPNPAQDFIAIQSDMIEDNLDVTLIDELGKVIQSNKILQGSTLSIIDLSTVYNGIYFVKVASVKDNKTFKIIVNK</sequence>
<protein>
    <recommendedName>
        <fullName evidence="7">YHYH domain-containing protein</fullName>
    </recommendedName>
</protein>
<feature type="domain" description="Secretion system C-terminal sorting" evidence="4">
    <location>
        <begin position="388"/>
        <end position="461"/>
    </location>
</feature>
<accession>A0A4P7PV30</accession>
<organism evidence="5 6">
    <name type="scientific">Flavobacterium sangjuense</name>
    <dbReference type="NCBI Taxonomy" id="2518177"/>
    <lineage>
        <taxon>Bacteria</taxon>
        <taxon>Pseudomonadati</taxon>
        <taxon>Bacteroidota</taxon>
        <taxon>Flavobacteriia</taxon>
        <taxon>Flavobacteriales</taxon>
        <taxon>Flavobacteriaceae</taxon>
        <taxon>Flavobacterium</taxon>
    </lineage>
</organism>
<proteinExistence type="predicted"/>
<dbReference type="Proteomes" id="UP000296862">
    <property type="component" value="Chromosome"/>
</dbReference>
<dbReference type="KEGG" id="fsn:GS03_02135"/>
<dbReference type="NCBIfam" id="TIGR04183">
    <property type="entry name" value="Por_Secre_tail"/>
    <property type="match status" value="1"/>
</dbReference>
<feature type="signal peptide" evidence="2">
    <location>
        <begin position="1"/>
        <end position="32"/>
    </location>
</feature>
<gene>
    <name evidence="5" type="ORF">GS03_02135</name>
</gene>
<dbReference type="RefSeq" id="WP_246034075.1">
    <property type="nucleotide sequence ID" value="NZ_CP038810.1"/>
</dbReference>
<dbReference type="Pfam" id="PF14240">
    <property type="entry name" value="YHYH"/>
    <property type="match status" value="1"/>
</dbReference>
<dbReference type="Pfam" id="PF18962">
    <property type="entry name" value="Por_Secre_tail"/>
    <property type="match status" value="1"/>
</dbReference>
<evidence type="ECO:0000259" key="3">
    <source>
        <dbReference type="Pfam" id="PF14240"/>
    </source>
</evidence>
<feature type="domain" description="YHYH" evidence="3">
    <location>
        <begin position="110"/>
        <end position="341"/>
    </location>
</feature>
<name>A0A4P7PV30_9FLAO</name>
<dbReference type="InterPro" id="IPR025924">
    <property type="entry name" value="YHYH_dom"/>
</dbReference>
<feature type="chain" id="PRO_5021011827" description="YHYH domain-containing protein" evidence="2">
    <location>
        <begin position="33"/>
        <end position="463"/>
    </location>
</feature>
<dbReference type="EMBL" id="CP038810">
    <property type="protein sequence ID" value="QBZ98626.1"/>
    <property type="molecule type" value="Genomic_DNA"/>
</dbReference>
<dbReference type="AlphaFoldDB" id="A0A4P7PV30"/>
<keyword evidence="1 2" id="KW-0732">Signal</keyword>
<dbReference type="InterPro" id="IPR026444">
    <property type="entry name" value="Secre_tail"/>
</dbReference>
<evidence type="ECO:0000313" key="6">
    <source>
        <dbReference type="Proteomes" id="UP000296862"/>
    </source>
</evidence>
<evidence type="ECO:0000259" key="4">
    <source>
        <dbReference type="Pfam" id="PF18962"/>
    </source>
</evidence>
<evidence type="ECO:0000256" key="2">
    <source>
        <dbReference type="SAM" id="SignalP"/>
    </source>
</evidence>
<keyword evidence="6" id="KW-1185">Reference proteome</keyword>
<evidence type="ECO:0008006" key="7">
    <source>
        <dbReference type="Google" id="ProtNLM"/>
    </source>
</evidence>
<reference evidence="5 6" key="1">
    <citation type="submission" date="2019-04" db="EMBL/GenBank/DDBJ databases">
        <title>Flavobacterium sp. GS03.</title>
        <authorList>
            <person name="Kim H."/>
        </authorList>
    </citation>
    <scope>NUCLEOTIDE SEQUENCE [LARGE SCALE GENOMIC DNA]</scope>
    <source>
        <strain evidence="5 6">GS03</strain>
    </source>
</reference>
<evidence type="ECO:0000313" key="5">
    <source>
        <dbReference type="EMBL" id="QBZ98626.1"/>
    </source>
</evidence>